<feature type="transmembrane region" description="Helical" evidence="2">
    <location>
        <begin position="232"/>
        <end position="251"/>
    </location>
</feature>
<feature type="compositionally biased region" description="Pro residues" evidence="1">
    <location>
        <begin position="124"/>
        <end position="144"/>
    </location>
</feature>
<feature type="transmembrane region" description="Helical" evidence="2">
    <location>
        <begin position="271"/>
        <end position="295"/>
    </location>
</feature>
<keyword evidence="2" id="KW-1133">Transmembrane helix</keyword>
<protein>
    <submittedName>
        <fullName evidence="3">Uncharacterized protein</fullName>
    </submittedName>
</protein>
<gene>
    <name evidence="3" type="ORF">EDD38_1473</name>
</gene>
<dbReference type="EMBL" id="RKQG01000001">
    <property type="protein sequence ID" value="RPE33194.1"/>
    <property type="molecule type" value="Genomic_DNA"/>
</dbReference>
<keyword evidence="2" id="KW-0812">Transmembrane</keyword>
<evidence type="ECO:0000313" key="4">
    <source>
        <dbReference type="Proteomes" id="UP000266906"/>
    </source>
</evidence>
<sequence>MADGSWWREGGAADGSDGGGSVYLPRPAAEPPPAAVPEAPAAPPAAVPEAPAAPPVPAQPPRAAAVELGKPRTPAGPAGRESSQSEVDRAFAYSEDLSAPDFGIGQPGWSAQYFDLAEPEPEAVPEPAPEPVPEPEAPPEPAPEPARERPGVGRILLTALFGKPKAAPDAPPAPAAPAAPAAAAGARRPAPLLLLGAGLLLAGAVTGQLLVMLLGWAAAYLSKGWTDLMKKFAVLGIPLVTVTGLTVWNWGREKGRWGSALAPGSDAGATTWAAAPGVLRAAAVLTALFVLAVTVRRRKG</sequence>
<feature type="transmembrane region" description="Helical" evidence="2">
    <location>
        <begin position="192"/>
        <end position="220"/>
    </location>
</feature>
<evidence type="ECO:0000313" key="3">
    <source>
        <dbReference type="EMBL" id="RPE33194.1"/>
    </source>
</evidence>
<reference evidence="3 4" key="1">
    <citation type="submission" date="2018-11" db="EMBL/GenBank/DDBJ databases">
        <title>Sequencing the genomes of 1000 actinobacteria strains.</title>
        <authorList>
            <person name="Klenk H.-P."/>
        </authorList>
    </citation>
    <scope>NUCLEOTIDE SEQUENCE [LARGE SCALE GENOMIC DNA]</scope>
    <source>
        <strain evidence="3 4">DSM 44781</strain>
    </source>
</reference>
<name>A0A3N4S9S0_9ACTN</name>
<proteinExistence type="predicted"/>
<feature type="region of interest" description="Disordered" evidence="1">
    <location>
        <begin position="1"/>
        <end position="87"/>
    </location>
</feature>
<feature type="region of interest" description="Disordered" evidence="1">
    <location>
        <begin position="119"/>
        <end position="149"/>
    </location>
</feature>
<accession>A0A3N4S9S0</accession>
<dbReference type="AlphaFoldDB" id="A0A3N4S9S0"/>
<feature type="compositionally biased region" description="Pro residues" evidence="1">
    <location>
        <begin position="28"/>
        <end position="60"/>
    </location>
</feature>
<evidence type="ECO:0000256" key="1">
    <source>
        <dbReference type="SAM" id="MobiDB-lite"/>
    </source>
</evidence>
<keyword evidence="2" id="KW-0472">Membrane</keyword>
<feature type="compositionally biased region" description="Gly residues" evidence="1">
    <location>
        <begin position="12"/>
        <end position="21"/>
    </location>
</feature>
<keyword evidence="4" id="KW-1185">Reference proteome</keyword>
<organism evidence="3 4">
    <name type="scientific">Kitasatospora cineracea</name>
    <dbReference type="NCBI Taxonomy" id="88074"/>
    <lineage>
        <taxon>Bacteria</taxon>
        <taxon>Bacillati</taxon>
        <taxon>Actinomycetota</taxon>
        <taxon>Actinomycetes</taxon>
        <taxon>Kitasatosporales</taxon>
        <taxon>Streptomycetaceae</taxon>
        <taxon>Kitasatospora</taxon>
    </lineage>
</organism>
<dbReference type="Proteomes" id="UP000266906">
    <property type="component" value="Unassembled WGS sequence"/>
</dbReference>
<comment type="caution">
    <text evidence="3">The sequence shown here is derived from an EMBL/GenBank/DDBJ whole genome shotgun (WGS) entry which is preliminary data.</text>
</comment>
<evidence type="ECO:0000256" key="2">
    <source>
        <dbReference type="SAM" id="Phobius"/>
    </source>
</evidence>